<feature type="compositionally biased region" description="Low complexity" evidence="1">
    <location>
        <begin position="250"/>
        <end position="263"/>
    </location>
</feature>
<dbReference type="InterPro" id="IPR051320">
    <property type="entry name" value="Viral_Replic_Matur_Polypro"/>
</dbReference>
<keyword evidence="3" id="KW-1185">Reference proteome</keyword>
<accession>A0A9W6UDU3</accession>
<protein>
    <submittedName>
        <fullName evidence="2">Unnamed protein product</fullName>
    </submittedName>
</protein>
<dbReference type="InterPro" id="IPR043128">
    <property type="entry name" value="Rev_trsase/Diguanyl_cyclase"/>
</dbReference>
<dbReference type="Gene3D" id="3.10.10.10">
    <property type="entry name" value="HIV Type 1 Reverse Transcriptase, subunit A, domain 1"/>
    <property type="match status" value="1"/>
</dbReference>
<proteinExistence type="predicted"/>
<evidence type="ECO:0000256" key="1">
    <source>
        <dbReference type="SAM" id="MobiDB-lite"/>
    </source>
</evidence>
<organism evidence="2 3">
    <name type="scientific">Phytophthora lilii</name>
    <dbReference type="NCBI Taxonomy" id="2077276"/>
    <lineage>
        <taxon>Eukaryota</taxon>
        <taxon>Sar</taxon>
        <taxon>Stramenopiles</taxon>
        <taxon>Oomycota</taxon>
        <taxon>Peronosporomycetes</taxon>
        <taxon>Peronosporales</taxon>
        <taxon>Peronosporaceae</taxon>
        <taxon>Phytophthora</taxon>
    </lineage>
</organism>
<dbReference type="InterPro" id="IPR043502">
    <property type="entry name" value="DNA/RNA_pol_sf"/>
</dbReference>
<dbReference type="PANTHER" id="PTHR33064:SF37">
    <property type="entry name" value="RIBONUCLEASE H"/>
    <property type="match status" value="1"/>
</dbReference>
<dbReference type="AlphaFoldDB" id="A0A9W6UDU3"/>
<feature type="region of interest" description="Disordered" evidence="1">
    <location>
        <begin position="246"/>
        <end position="284"/>
    </location>
</feature>
<evidence type="ECO:0000313" key="3">
    <source>
        <dbReference type="Proteomes" id="UP001165083"/>
    </source>
</evidence>
<dbReference type="PANTHER" id="PTHR33064">
    <property type="entry name" value="POL PROTEIN"/>
    <property type="match status" value="1"/>
</dbReference>
<reference evidence="2" key="1">
    <citation type="submission" date="2023-04" db="EMBL/GenBank/DDBJ databases">
        <title>Phytophthora lilii NBRC 32176.</title>
        <authorList>
            <person name="Ichikawa N."/>
            <person name="Sato H."/>
            <person name="Tonouchi N."/>
        </authorList>
    </citation>
    <scope>NUCLEOTIDE SEQUENCE</scope>
    <source>
        <strain evidence="2">NBRC 32176</strain>
    </source>
</reference>
<dbReference type="Gene3D" id="3.30.70.270">
    <property type="match status" value="1"/>
</dbReference>
<evidence type="ECO:0000313" key="2">
    <source>
        <dbReference type="EMBL" id="GMF30310.1"/>
    </source>
</evidence>
<dbReference type="EMBL" id="BSXW01000828">
    <property type="protein sequence ID" value="GMF30310.1"/>
    <property type="molecule type" value="Genomic_DNA"/>
</dbReference>
<dbReference type="Proteomes" id="UP001165083">
    <property type="component" value="Unassembled WGS sequence"/>
</dbReference>
<dbReference type="SUPFAM" id="SSF56672">
    <property type="entry name" value="DNA/RNA polymerases"/>
    <property type="match status" value="1"/>
</dbReference>
<comment type="caution">
    <text evidence="2">The sequence shown here is derived from an EMBL/GenBank/DDBJ whole genome shotgun (WGS) entry which is preliminary data.</text>
</comment>
<name>A0A9W6UDU3_9STRA</name>
<gene>
    <name evidence="2" type="ORF">Plil01_001291600</name>
</gene>
<dbReference type="OrthoDB" id="123093at2759"/>
<sequence length="694" mass="77909">MDEHRKYLEEQYKILKAAEQAVRLQGQRLETLAEAVQPHLQARWGAFAQGAAPAASERPQDISTVTVAARTNLPVPPIYRGSSKKDKREFMDSYEIACIEQGTMVRICGFKLFKEEKDVTETEWRDYFLSARVPDNTGYKTLDREVKSLCVDTELQDAESRISRLMAEFYEIIDRLNMEDVDAHRAEKVVEHLVDALRPHSFKAAVKDQLSRQIHKITKSNLASFLKWLRGELEDFMRFKAHISAQHPVKGNAKPKQQQNQAKRGTGGPQGVGKTNSTHEQQTEAKKLYEATTGKKVLKPVLAVAQPKNATPRSTTTISCVVMDTLETEITPDSAAEVSMVKNNLLNQLVAEGTWIKYQEIVGKAEVTGVGEKPVQVKSKVQIDLKFSTPGGVLVLRNVTCWVTECGLPPGVGDLLLSRWIMEHLGYSPEKLLAAAQQVCAEWDMKDVDDRSASGIASILAYSGASQTPVITEEERVLAEDEHRACFPDCTSEIDAEREEKRIIILEKVDEALRVGAIAEFCEELKTILMKFIDVFRIIIGRDPPVDMPPMEVPLKPGAVPVRCKARRYSPVHRAFLKKHIDALISAGAHRMTVDVRGPNAWVESIVWPMPILETVFEQLRGSSRYFSLDFFKSFWQFAMAVLCQEIYSSLTEEGVITPTRVLMGGTNSVAYVQSTVQQMFDELFLLQNQPRAS</sequence>